<feature type="transmembrane region" description="Helical" evidence="1">
    <location>
        <begin position="55"/>
        <end position="73"/>
    </location>
</feature>
<feature type="transmembrane region" description="Helical" evidence="1">
    <location>
        <begin position="20"/>
        <end position="43"/>
    </location>
</feature>
<proteinExistence type="predicted"/>
<keyword evidence="3" id="KW-1185">Reference proteome</keyword>
<keyword evidence="1" id="KW-1133">Transmembrane helix</keyword>
<evidence type="ECO:0000256" key="1">
    <source>
        <dbReference type="SAM" id="Phobius"/>
    </source>
</evidence>
<dbReference type="AlphaFoldDB" id="A0A348ANT4"/>
<evidence type="ECO:0000313" key="2">
    <source>
        <dbReference type="EMBL" id="BBB92732.1"/>
    </source>
</evidence>
<dbReference type="Proteomes" id="UP000276437">
    <property type="component" value="Chromosome"/>
</dbReference>
<dbReference type="EMBL" id="AP018449">
    <property type="protein sequence ID" value="BBB92732.1"/>
    <property type="molecule type" value="Genomic_DNA"/>
</dbReference>
<sequence>MHQIWFQVLAVMVVGSIIKYFIINPLAWVVIDLAILAIAYLMLRRHPFVDLKRTMIFFGGLTLINILVDIRILDGMLGNLALLGLLAWMLFGGGTKNNRRWR</sequence>
<dbReference type="KEGG" id="mana:MAMMFC1_03427"/>
<feature type="transmembrane region" description="Helical" evidence="1">
    <location>
        <begin position="79"/>
        <end position="95"/>
    </location>
</feature>
<name>A0A348ANT4_9FIRM</name>
<dbReference type="RefSeq" id="WP_126309663.1">
    <property type="nucleotide sequence ID" value="NZ_AP018449.1"/>
</dbReference>
<keyword evidence="1" id="KW-0472">Membrane</keyword>
<organism evidence="2 3">
    <name type="scientific">Methylomusa anaerophila</name>
    <dbReference type="NCBI Taxonomy" id="1930071"/>
    <lineage>
        <taxon>Bacteria</taxon>
        <taxon>Bacillati</taxon>
        <taxon>Bacillota</taxon>
        <taxon>Negativicutes</taxon>
        <taxon>Selenomonadales</taxon>
        <taxon>Sporomusaceae</taxon>
        <taxon>Methylomusa</taxon>
    </lineage>
</organism>
<keyword evidence="1" id="KW-0812">Transmembrane</keyword>
<gene>
    <name evidence="2" type="ORF">MAMMFC1_03427</name>
</gene>
<protein>
    <submittedName>
        <fullName evidence="2">Uncharacterized protein</fullName>
    </submittedName>
</protein>
<accession>A0A348ANT4</accession>
<evidence type="ECO:0000313" key="3">
    <source>
        <dbReference type="Proteomes" id="UP000276437"/>
    </source>
</evidence>
<dbReference type="OrthoDB" id="1683277at2"/>
<reference evidence="2 3" key="1">
    <citation type="journal article" date="2018" name="Int. J. Syst. Evol. Microbiol.">
        <title>Methylomusa anaerophila gen. nov., sp. nov., an anaerobic methanol-utilizing bacterium isolated from a microbial fuel cell.</title>
        <authorList>
            <person name="Amano N."/>
            <person name="Yamamuro A."/>
            <person name="Miyahara M."/>
            <person name="Kouzuma A."/>
            <person name="Abe T."/>
            <person name="Watanabe K."/>
        </authorList>
    </citation>
    <scope>NUCLEOTIDE SEQUENCE [LARGE SCALE GENOMIC DNA]</scope>
    <source>
        <strain evidence="2 3">MMFC1</strain>
    </source>
</reference>